<protein>
    <recommendedName>
        <fullName evidence="18">P-type Na(+) transporter</fullName>
        <ecNumber evidence="18">7.2.2.3</ecNumber>
    </recommendedName>
</protein>
<dbReference type="PRINTS" id="PR00119">
    <property type="entry name" value="CATATPASE"/>
</dbReference>
<feature type="region of interest" description="Disordered" evidence="21">
    <location>
        <begin position="1"/>
        <end position="25"/>
    </location>
</feature>
<name>A0ABR3R6Z4_9PLEO</name>
<proteinExistence type="inferred from homology"/>
<dbReference type="InterPro" id="IPR044492">
    <property type="entry name" value="P_typ_ATPase_HD_dom"/>
</dbReference>
<dbReference type="Gene3D" id="2.70.150.10">
    <property type="entry name" value="Calcium-transporting ATPase, cytoplasmic transduction domain A"/>
    <property type="match status" value="1"/>
</dbReference>
<dbReference type="SUPFAM" id="SSF81665">
    <property type="entry name" value="Calcium ATPase, transmembrane domain M"/>
    <property type="match status" value="1"/>
</dbReference>
<evidence type="ECO:0000256" key="1">
    <source>
        <dbReference type="ARBA" id="ARBA00001946"/>
    </source>
</evidence>
<reference evidence="24 25" key="1">
    <citation type="submission" date="2024-02" db="EMBL/GenBank/DDBJ databases">
        <title>De novo assembly and annotation of 12 fungi associated with fruit tree decline syndrome in Ontario, Canada.</title>
        <authorList>
            <person name="Sulman M."/>
            <person name="Ellouze W."/>
            <person name="Ilyukhin E."/>
        </authorList>
    </citation>
    <scope>NUCLEOTIDE SEQUENCE [LARGE SCALE GENOMIC DNA]</scope>
    <source>
        <strain evidence="24 25">M97-236</strain>
    </source>
</reference>
<keyword evidence="8" id="KW-0547">Nucleotide-binding</keyword>
<evidence type="ECO:0000256" key="16">
    <source>
        <dbReference type="ARBA" id="ARBA00023201"/>
    </source>
</evidence>
<dbReference type="CDD" id="cd02086">
    <property type="entry name" value="P-type_ATPase_Na_ENA"/>
    <property type="match status" value="1"/>
</dbReference>
<comment type="similarity">
    <text evidence="17">Belongs to the cation transport ATPase (P-type) (TC 3.A.3) family. Type IID subfamily.</text>
</comment>
<dbReference type="Proteomes" id="UP001521222">
    <property type="component" value="Unassembled WGS sequence"/>
</dbReference>
<dbReference type="Pfam" id="PF00689">
    <property type="entry name" value="Cation_ATPase_C"/>
    <property type="match status" value="1"/>
</dbReference>
<feature type="transmembrane region" description="Helical" evidence="22">
    <location>
        <begin position="984"/>
        <end position="1005"/>
    </location>
</feature>
<dbReference type="EC" id="7.2.2.3" evidence="18"/>
<evidence type="ECO:0000313" key="24">
    <source>
        <dbReference type="EMBL" id="KAL1600137.1"/>
    </source>
</evidence>
<dbReference type="SFLD" id="SFLDF00027">
    <property type="entry name" value="p-type_atpase"/>
    <property type="match status" value="1"/>
</dbReference>
<keyword evidence="16" id="KW-0739">Sodium transport</keyword>
<feature type="transmembrane region" description="Helical" evidence="22">
    <location>
        <begin position="328"/>
        <end position="353"/>
    </location>
</feature>
<evidence type="ECO:0000256" key="3">
    <source>
        <dbReference type="ARBA" id="ARBA00022448"/>
    </source>
</evidence>
<sequence>MGNKSKPPDERHVSGQSNKKLSLPPHSLTLAQVVDELSTDTWSGLDDAEARRRFEDYGANDLGETAGASPVKILIAQVANAMTMVLILAMAVSFGIQSWIEGGVVTFVILLNIVVGFFQEWSAEKTMDSLRSLSSPTARVIRGGQQSTIPSAEIVPGDVIEIKTGDTLPADIRVSEAVNFETDEALLTGESLPVRKNEEATFPEKTGPGDRLNVAYSSSNVTKGRAKGVVFATGVYTEIGAIASQLRESESKVRPVKKRGPNGRAKPHRYLEAYTLTTTDAIGRFLGLNVGTPLQKKLSKLAMLLFGIAVICAIIVLASNEFNATQEVIIYAVATGLSMIPASLVVVLTITMAAGTKSMVKRNVVVRNLKSLEALGGVTDICSDKTGTLTQGKMIARGAWMPGVGTYTIENFTAPQDPTIGDVRFHPDSPSKIDLKAGGDAFGERVTSEKLQPATFKGLEEFLNVASLANLAAVKKKDDGNWEAHGDPTEIAIQVFAARFGLDRSRMTKGDTATWEDLVELPFDSDVKRMSVIMRHSSGKAYAFTKGAVERVIQSCTSVATGLDEFGGITDEFRDDVLCNMEALASLGLRVLALASKPFEGEVKKGADIPRATVESNLVFRGLIGLYDPPRPESAPAVRRCHEAGIEVHMLTGDHPETAKAIAVEVGILPSVERMKRISREVAKYLVVAASDFDELTDEQVDDLPVLPLVVARCAPSTKVRMIEALHRRGRFCAMTGDGVNDSPSLKRADVGIVMGQAGSDVAKKTTLRQILNFMQEASDIVLTDDNFASILAAIEEGRRIFDNIQKFVLHVLAENVAQAGTLLVGLAFKDSTGFSVFPLAPVQVVWIIMATSGMPDMGLGFERAVPDILQRPPQSLKTGIFTMEFLVDMVVYGLWITALCLASFTLVVFGFGDGNLGNGCNESYNESCELVFRARATTFACLTWFALFLAWEMIDMRRSFFRMQPSSKRYFTQWIFDVWRNQFLFWAIVAGFVTLFPLIYIPVINTVVFKHAPIDWEWGVVFVEAGLFFAGVESWKWCKRIYFRRKAHGPLGADHKSMEIEDRVFGRYYTTESGFSQESTKEKV</sequence>
<comment type="cofactor">
    <cofactor evidence="1">
        <name>Mg(2+)</name>
        <dbReference type="ChEBI" id="CHEBI:18420"/>
    </cofactor>
</comment>
<dbReference type="NCBIfam" id="TIGR01523">
    <property type="entry name" value="ATPase-IID_K-Na"/>
    <property type="match status" value="1"/>
</dbReference>
<keyword evidence="12 22" id="KW-1133">Transmembrane helix</keyword>
<dbReference type="PANTHER" id="PTHR42861">
    <property type="entry name" value="CALCIUM-TRANSPORTING ATPASE"/>
    <property type="match status" value="1"/>
</dbReference>
<keyword evidence="25" id="KW-1185">Reference proteome</keyword>
<dbReference type="InterPro" id="IPR036412">
    <property type="entry name" value="HAD-like_sf"/>
</dbReference>
<evidence type="ECO:0000256" key="9">
    <source>
        <dbReference type="ARBA" id="ARBA00022840"/>
    </source>
</evidence>
<dbReference type="SFLD" id="SFLDG00002">
    <property type="entry name" value="C1.7:_P-type_atpase_like"/>
    <property type="match status" value="1"/>
</dbReference>
<dbReference type="InterPro" id="IPR006414">
    <property type="entry name" value="P-type_ATPase_IID"/>
</dbReference>
<keyword evidence="9" id="KW-0067">ATP-binding</keyword>
<comment type="catalytic activity">
    <reaction evidence="20">
        <text>Na(+)(in) + ATP + H2O = Na(+)(out) + ADP + phosphate + H(+)</text>
        <dbReference type="Rhea" id="RHEA:14633"/>
        <dbReference type="ChEBI" id="CHEBI:15377"/>
        <dbReference type="ChEBI" id="CHEBI:15378"/>
        <dbReference type="ChEBI" id="CHEBI:29101"/>
        <dbReference type="ChEBI" id="CHEBI:30616"/>
        <dbReference type="ChEBI" id="CHEBI:43474"/>
        <dbReference type="ChEBI" id="CHEBI:456216"/>
        <dbReference type="EC" id="7.2.2.3"/>
    </reaction>
    <physiologicalReaction direction="left-to-right" evidence="20">
        <dbReference type="Rhea" id="RHEA:14634"/>
    </physiologicalReaction>
</comment>
<evidence type="ECO:0000256" key="4">
    <source>
        <dbReference type="ARBA" id="ARBA00022475"/>
    </source>
</evidence>
<evidence type="ECO:0000256" key="18">
    <source>
        <dbReference type="ARBA" id="ARBA00035029"/>
    </source>
</evidence>
<organism evidence="24 25">
    <name type="scientific">Nothophoma quercina</name>
    <dbReference type="NCBI Taxonomy" id="749835"/>
    <lineage>
        <taxon>Eukaryota</taxon>
        <taxon>Fungi</taxon>
        <taxon>Dikarya</taxon>
        <taxon>Ascomycota</taxon>
        <taxon>Pezizomycotina</taxon>
        <taxon>Dothideomycetes</taxon>
        <taxon>Pleosporomycetidae</taxon>
        <taxon>Pleosporales</taxon>
        <taxon>Pleosporineae</taxon>
        <taxon>Didymellaceae</taxon>
        <taxon>Nothophoma</taxon>
    </lineage>
</organism>
<dbReference type="InterPro" id="IPR023298">
    <property type="entry name" value="ATPase_P-typ_TM_dom_sf"/>
</dbReference>
<dbReference type="InterPro" id="IPR004014">
    <property type="entry name" value="ATPase_P-typ_cation-transptr_N"/>
</dbReference>
<evidence type="ECO:0000256" key="2">
    <source>
        <dbReference type="ARBA" id="ARBA00004651"/>
    </source>
</evidence>
<evidence type="ECO:0000256" key="12">
    <source>
        <dbReference type="ARBA" id="ARBA00022989"/>
    </source>
</evidence>
<keyword evidence="11" id="KW-0630">Potassium</keyword>
<comment type="catalytic activity">
    <reaction evidence="19">
        <text>K(+)(in) + ATP + H2O = K(+)(out) + ADP + phosphate + H(+)</text>
        <dbReference type="Rhea" id="RHEA:75815"/>
        <dbReference type="ChEBI" id="CHEBI:15377"/>
        <dbReference type="ChEBI" id="CHEBI:15378"/>
        <dbReference type="ChEBI" id="CHEBI:29103"/>
        <dbReference type="ChEBI" id="CHEBI:30616"/>
        <dbReference type="ChEBI" id="CHEBI:43474"/>
        <dbReference type="ChEBI" id="CHEBI:456216"/>
    </reaction>
</comment>
<keyword evidence="14" id="KW-0406">Ion transport</keyword>
<comment type="caution">
    <text evidence="24">The sequence shown here is derived from an EMBL/GenBank/DDBJ whole genome shotgun (WGS) entry which is preliminary data.</text>
</comment>
<dbReference type="SMART" id="SM00831">
    <property type="entry name" value="Cation_ATPase_N"/>
    <property type="match status" value="1"/>
</dbReference>
<dbReference type="InterPro" id="IPR008250">
    <property type="entry name" value="ATPase_P-typ_transduc_dom_A_sf"/>
</dbReference>
<dbReference type="SUPFAM" id="SSF56784">
    <property type="entry name" value="HAD-like"/>
    <property type="match status" value="1"/>
</dbReference>
<dbReference type="Gene3D" id="3.40.1110.10">
    <property type="entry name" value="Calcium-transporting ATPase, cytoplasmic domain N"/>
    <property type="match status" value="1"/>
</dbReference>
<evidence type="ECO:0000256" key="11">
    <source>
        <dbReference type="ARBA" id="ARBA00022958"/>
    </source>
</evidence>
<feature type="transmembrane region" description="Helical" evidence="22">
    <location>
        <begin position="73"/>
        <end position="96"/>
    </location>
</feature>
<dbReference type="Pfam" id="PF00122">
    <property type="entry name" value="E1-E2_ATPase"/>
    <property type="match status" value="1"/>
</dbReference>
<dbReference type="InterPro" id="IPR059000">
    <property type="entry name" value="ATPase_P-type_domA"/>
</dbReference>
<dbReference type="EMBL" id="JAKIXB020000019">
    <property type="protein sequence ID" value="KAL1600137.1"/>
    <property type="molecule type" value="Genomic_DNA"/>
</dbReference>
<evidence type="ECO:0000256" key="22">
    <source>
        <dbReference type="SAM" id="Phobius"/>
    </source>
</evidence>
<dbReference type="SUPFAM" id="SSF81660">
    <property type="entry name" value="Metal cation-transporting ATPase, ATP-binding domain N"/>
    <property type="match status" value="1"/>
</dbReference>
<keyword evidence="10" id="KW-0460">Magnesium</keyword>
<gene>
    <name evidence="24" type="primary">ENA2_2</name>
    <name evidence="24" type="ORF">SLS59_006211</name>
</gene>
<evidence type="ECO:0000256" key="21">
    <source>
        <dbReference type="SAM" id="MobiDB-lite"/>
    </source>
</evidence>
<dbReference type="Gene3D" id="1.20.1110.10">
    <property type="entry name" value="Calcium-transporting ATPase, transmembrane domain"/>
    <property type="match status" value="2"/>
</dbReference>
<feature type="transmembrane region" description="Helical" evidence="22">
    <location>
        <begin position="886"/>
        <end position="913"/>
    </location>
</feature>
<evidence type="ECO:0000256" key="8">
    <source>
        <dbReference type="ARBA" id="ARBA00022741"/>
    </source>
</evidence>
<feature type="transmembrane region" description="Helical" evidence="22">
    <location>
        <begin position="1017"/>
        <end position="1036"/>
    </location>
</feature>
<keyword evidence="4" id="KW-1003">Cell membrane</keyword>
<evidence type="ECO:0000259" key="23">
    <source>
        <dbReference type="SMART" id="SM00831"/>
    </source>
</evidence>
<dbReference type="SFLD" id="SFLDS00003">
    <property type="entry name" value="Haloacid_Dehalogenase"/>
    <property type="match status" value="1"/>
</dbReference>
<keyword evidence="15 22" id="KW-0472">Membrane</keyword>
<evidence type="ECO:0000256" key="17">
    <source>
        <dbReference type="ARBA" id="ARBA00035017"/>
    </source>
</evidence>
<feature type="domain" description="Cation-transporting P-type ATPase N-terminal" evidence="23">
    <location>
        <begin position="24"/>
        <end position="98"/>
    </location>
</feature>
<dbReference type="PROSITE" id="PS00154">
    <property type="entry name" value="ATPASE_E1_E2"/>
    <property type="match status" value="1"/>
</dbReference>
<feature type="transmembrane region" description="Helical" evidence="22">
    <location>
        <begin position="102"/>
        <end position="121"/>
    </location>
</feature>
<keyword evidence="6 22" id="KW-0812">Transmembrane</keyword>
<feature type="transmembrane region" description="Helical" evidence="22">
    <location>
        <begin position="301"/>
        <end position="322"/>
    </location>
</feature>
<evidence type="ECO:0000256" key="14">
    <source>
        <dbReference type="ARBA" id="ARBA00023065"/>
    </source>
</evidence>
<evidence type="ECO:0000256" key="19">
    <source>
        <dbReference type="ARBA" id="ARBA00048599"/>
    </source>
</evidence>
<keyword evidence="3" id="KW-0813">Transport</keyword>
<feature type="compositionally biased region" description="Basic and acidic residues" evidence="21">
    <location>
        <begin position="1"/>
        <end position="13"/>
    </location>
</feature>
<comment type="subcellular location">
    <subcellularLocation>
        <location evidence="2">Cell membrane</location>
        <topology evidence="2">Multi-pass membrane protein</topology>
    </subcellularLocation>
</comment>
<dbReference type="InterPro" id="IPR001757">
    <property type="entry name" value="P_typ_ATPase"/>
</dbReference>
<keyword evidence="7" id="KW-0479">Metal-binding</keyword>
<evidence type="ECO:0000256" key="10">
    <source>
        <dbReference type="ARBA" id="ARBA00022842"/>
    </source>
</evidence>
<feature type="transmembrane region" description="Helical" evidence="22">
    <location>
        <begin position="933"/>
        <end position="955"/>
    </location>
</feature>
<evidence type="ECO:0000256" key="15">
    <source>
        <dbReference type="ARBA" id="ARBA00023136"/>
    </source>
</evidence>
<keyword evidence="13" id="KW-0915">Sodium</keyword>
<dbReference type="InterPro" id="IPR018303">
    <property type="entry name" value="ATPase_P-typ_P_site"/>
</dbReference>
<dbReference type="Pfam" id="PF00690">
    <property type="entry name" value="Cation_ATPase_N"/>
    <property type="match status" value="1"/>
</dbReference>
<dbReference type="NCBIfam" id="TIGR01494">
    <property type="entry name" value="ATPase_P-type"/>
    <property type="match status" value="3"/>
</dbReference>
<evidence type="ECO:0000256" key="13">
    <source>
        <dbReference type="ARBA" id="ARBA00023053"/>
    </source>
</evidence>
<dbReference type="InterPro" id="IPR023299">
    <property type="entry name" value="ATPase_P-typ_cyto_dom_N"/>
</dbReference>
<dbReference type="SUPFAM" id="SSF81653">
    <property type="entry name" value="Calcium ATPase, transduction domain A"/>
    <property type="match status" value="1"/>
</dbReference>
<dbReference type="InterPro" id="IPR006068">
    <property type="entry name" value="ATPase_P-typ_cation-transptr_C"/>
</dbReference>
<dbReference type="Pfam" id="PF13246">
    <property type="entry name" value="Cation_ATPase"/>
    <property type="match status" value="1"/>
</dbReference>
<evidence type="ECO:0000256" key="6">
    <source>
        <dbReference type="ARBA" id="ARBA00022692"/>
    </source>
</evidence>
<evidence type="ECO:0000313" key="25">
    <source>
        <dbReference type="Proteomes" id="UP001521222"/>
    </source>
</evidence>
<evidence type="ECO:0000256" key="5">
    <source>
        <dbReference type="ARBA" id="ARBA00022538"/>
    </source>
</evidence>
<keyword evidence="5" id="KW-0633">Potassium transport</keyword>
<evidence type="ECO:0000256" key="20">
    <source>
        <dbReference type="ARBA" id="ARBA00049499"/>
    </source>
</evidence>
<accession>A0ABR3R6Z4</accession>
<evidence type="ECO:0000256" key="7">
    <source>
        <dbReference type="ARBA" id="ARBA00022723"/>
    </source>
</evidence>